<keyword evidence="24" id="KW-1185">Reference proteome</keyword>
<reference evidence="23" key="1">
    <citation type="submission" date="2022-01" db="EMBL/GenBank/DDBJ databases">
        <authorList>
            <person name="Braso-Vives M."/>
        </authorList>
    </citation>
    <scope>NUCLEOTIDE SEQUENCE</scope>
</reference>
<feature type="domain" description="Ionotropic glutamate receptor C-terminal" evidence="21">
    <location>
        <begin position="383"/>
        <end position="898"/>
    </location>
</feature>
<evidence type="ECO:0000256" key="9">
    <source>
        <dbReference type="ARBA" id="ARBA00023170"/>
    </source>
</evidence>
<keyword evidence="19" id="KW-1015">Disulfide bond</keyword>
<keyword evidence="11" id="KW-0628">Postsynaptic cell membrane</keyword>
<evidence type="ECO:0000256" key="13">
    <source>
        <dbReference type="ARBA" id="ARBA00023286"/>
    </source>
</evidence>
<feature type="domain" description="Ionotropic glutamate receptor L-glutamate and glycine-binding" evidence="22">
    <location>
        <begin position="393"/>
        <end position="457"/>
    </location>
</feature>
<dbReference type="FunFam" id="3.40.190.10:FF:000072">
    <property type="entry name" value="glutamate receptor ionotropic, kainate 4"/>
    <property type="match status" value="1"/>
</dbReference>
<feature type="binding site" evidence="17">
    <location>
        <position position="468"/>
    </location>
    <ligand>
        <name>L-glutamate</name>
        <dbReference type="ChEBI" id="CHEBI:29985"/>
    </ligand>
</feature>
<dbReference type="Pfam" id="PF00060">
    <property type="entry name" value="Lig_chan"/>
    <property type="match status" value="1"/>
</dbReference>
<keyword evidence="10" id="KW-0325">Glycoprotein</keyword>
<evidence type="ECO:0000256" key="10">
    <source>
        <dbReference type="ARBA" id="ARBA00023180"/>
    </source>
</evidence>
<feature type="disulfide bond" evidence="19">
    <location>
        <begin position="847"/>
        <end position="902"/>
    </location>
</feature>
<proteinExistence type="predicted"/>
<dbReference type="Proteomes" id="UP000838412">
    <property type="component" value="Chromosome 1"/>
</dbReference>
<dbReference type="SUPFAM" id="SSF53822">
    <property type="entry name" value="Periplasmic binding protein-like I"/>
    <property type="match status" value="1"/>
</dbReference>
<gene>
    <name evidence="23" type="primary">GRIK2</name>
    <name evidence="23" type="ORF">BLAG_LOCUS241</name>
</gene>
<dbReference type="GO" id="GO:0042734">
    <property type="term" value="C:presynaptic membrane"/>
    <property type="evidence" value="ECO:0007669"/>
    <property type="project" value="UniProtKB-SubCell"/>
</dbReference>
<accession>A0A8J9VXF7</accession>
<feature type="transmembrane region" description="Helical" evidence="20">
    <location>
        <begin position="513"/>
        <end position="532"/>
    </location>
</feature>
<feature type="binding site" evidence="17">
    <location>
        <position position="466"/>
    </location>
    <ligand>
        <name>L-glutamate</name>
        <dbReference type="ChEBI" id="CHEBI:29985"/>
    </ligand>
</feature>
<dbReference type="GO" id="GO:0038023">
    <property type="term" value="F:signaling receptor activity"/>
    <property type="evidence" value="ECO:0007669"/>
    <property type="project" value="InterPro"/>
</dbReference>
<dbReference type="PRINTS" id="PR00177">
    <property type="entry name" value="NMDARECEPTOR"/>
</dbReference>
<evidence type="ECO:0000256" key="16">
    <source>
        <dbReference type="ARBA" id="ARBA00034107"/>
    </source>
</evidence>
<keyword evidence="13" id="KW-1071">Ligand-gated ion channel</keyword>
<dbReference type="EMBL" id="OV696686">
    <property type="protein sequence ID" value="CAH1226191.1"/>
    <property type="molecule type" value="Genomic_DNA"/>
</dbReference>
<dbReference type="SMART" id="SM00918">
    <property type="entry name" value="Lig_chan-Glu_bd"/>
    <property type="match status" value="1"/>
</dbReference>
<dbReference type="PANTHER" id="PTHR18966">
    <property type="entry name" value="IONOTROPIC GLUTAMATE RECEPTOR"/>
    <property type="match status" value="1"/>
</dbReference>
<keyword evidence="5 20" id="KW-1133">Transmembrane helix</keyword>
<keyword evidence="2" id="KW-1003">Cell membrane</keyword>
<evidence type="ECO:0000256" key="4">
    <source>
        <dbReference type="ARBA" id="ARBA00022729"/>
    </source>
</evidence>
<dbReference type="InterPro" id="IPR001320">
    <property type="entry name" value="Iontro_rcpt_C"/>
</dbReference>
<keyword evidence="6" id="KW-0770">Synapse</keyword>
<evidence type="ECO:0000259" key="22">
    <source>
        <dbReference type="SMART" id="SM00918"/>
    </source>
</evidence>
<feature type="binding site" evidence="17">
    <location>
        <position position="835"/>
    </location>
    <ligand>
        <name>L-glutamate</name>
        <dbReference type="ChEBI" id="CHEBI:29985"/>
    </ligand>
</feature>
<feature type="binding site" evidence="17">
    <location>
        <position position="640"/>
    </location>
    <ligand>
        <name>L-glutamate</name>
        <dbReference type="ChEBI" id="CHEBI:29985"/>
    </ligand>
</feature>
<feature type="transmembrane region" description="Helical" evidence="20">
    <location>
        <begin position="589"/>
        <end position="611"/>
    </location>
</feature>
<keyword evidence="4" id="KW-0732">Signal</keyword>
<evidence type="ECO:0000256" key="12">
    <source>
        <dbReference type="ARBA" id="ARBA00023273"/>
    </source>
</evidence>
<keyword evidence="1" id="KW-0813">Transport</keyword>
<evidence type="ECO:0000256" key="11">
    <source>
        <dbReference type="ARBA" id="ARBA00023257"/>
    </source>
</evidence>
<evidence type="ECO:0000256" key="19">
    <source>
        <dbReference type="PIRSR" id="PIRSR601508-3"/>
    </source>
</evidence>
<evidence type="ECO:0000256" key="5">
    <source>
        <dbReference type="ARBA" id="ARBA00022989"/>
    </source>
</evidence>
<dbReference type="FunFam" id="1.10.287.70:FF:000010">
    <property type="entry name" value="Putative glutamate receptor ionotropic kainate 1"/>
    <property type="match status" value="1"/>
</dbReference>
<dbReference type="InterPro" id="IPR015683">
    <property type="entry name" value="Ionotropic_Glu_rcpt"/>
</dbReference>
<dbReference type="OrthoDB" id="5984008at2759"/>
<dbReference type="FunFam" id="3.40.190.10:FF:000060">
    <property type="entry name" value="Glutamate receptor ionotropic, kainate 1"/>
    <property type="match status" value="1"/>
</dbReference>
<evidence type="ECO:0000256" key="1">
    <source>
        <dbReference type="ARBA" id="ARBA00022448"/>
    </source>
</evidence>
<evidence type="ECO:0000256" key="15">
    <source>
        <dbReference type="ARBA" id="ARBA00034104"/>
    </source>
</evidence>
<dbReference type="InterPro" id="IPR001828">
    <property type="entry name" value="ANF_lig-bd_rcpt"/>
</dbReference>
<keyword evidence="3 20" id="KW-0812">Transmembrane</keyword>
<evidence type="ECO:0000256" key="20">
    <source>
        <dbReference type="SAM" id="Phobius"/>
    </source>
</evidence>
<evidence type="ECO:0000256" key="8">
    <source>
        <dbReference type="ARBA" id="ARBA00023136"/>
    </source>
</evidence>
<keyword evidence="7" id="KW-0406">Ion transport</keyword>
<comment type="subcellular location">
    <subcellularLocation>
        <location evidence="15">Postsynaptic cell membrane</location>
        <topology evidence="15">Multi-pass membrane protein</topology>
    </subcellularLocation>
    <subcellularLocation>
        <location evidence="16">Presynaptic cell membrane</location>
        <topology evidence="16">Multi-pass membrane protein</topology>
    </subcellularLocation>
</comment>
<keyword evidence="8 20" id="KW-0472">Membrane</keyword>
<keyword evidence="12" id="KW-0966">Cell projection</keyword>
<evidence type="ECO:0000256" key="14">
    <source>
        <dbReference type="ARBA" id="ARBA00023303"/>
    </source>
</evidence>
<evidence type="ECO:0000256" key="18">
    <source>
        <dbReference type="PIRSR" id="PIRSR601508-2"/>
    </source>
</evidence>
<feature type="site" description="Interaction with the cone snail toxin Con-ikot-ikot" evidence="18">
    <location>
        <position position="645"/>
    </location>
</feature>
<dbReference type="Gene3D" id="3.40.50.2300">
    <property type="match status" value="2"/>
</dbReference>
<evidence type="ECO:0000256" key="6">
    <source>
        <dbReference type="ARBA" id="ARBA00023018"/>
    </source>
</evidence>
<evidence type="ECO:0000256" key="7">
    <source>
        <dbReference type="ARBA" id="ARBA00023065"/>
    </source>
</evidence>
<evidence type="ECO:0000256" key="2">
    <source>
        <dbReference type="ARBA" id="ARBA00022475"/>
    </source>
</evidence>
<dbReference type="InterPro" id="IPR028082">
    <property type="entry name" value="Peripla_BP_I"/>
</dbReference>
<feature type="transmembrane region" description="Helical" evidence="20">
    <location>
        <begin position="918"/>
        <end position="942"/>
    </location>
</feature>
<dbReference type="Gene3D" id="3.40.190.10">
    <property type="entry name" value="Periplasmic binding protein-like II"/>
    <property type="match status" value="3"/>
</dbReference>
<dbReference type="GO" id="GO:0045211">
    <property type="term" value="C:postsynaptic membrane"/>
    <property type="evidence" value="ECO:0007669"/>
    <property type="project" value="UniProtKB-SubCell"/>
</dbReference>
<dbReference type="Gene3D" id="1.10.287.70">
    <property type="match status" value="1"/>
</dbReference>
<organism evidence="23 24">
    <name type="scientific">Branchiostoma lanceolatum</name>
    <name type="common">Common lancelet</name>
    <name type="synonym">Amphioxus lanceolatum</name>
    <dbReference type="NCBI Taxonomy" id="7740"/>
    <lineage>
        <taxon>Eukaryota</taxon>
        <taxon>Metazoa</taxon>
        <taxon>Chordata</taxon>
        <taxon>Cephalochordata</taxon>
        <taxon>Leptocardii</taxon>
        <taxon>Amphioxiformes</taxon>
        <taxon>Branchiostomatidae</taxon>
        <taxon>Branchiostoma</taxon>
    </lineage>
</organism>
<dbReference type="CDD" id="cd06382">
    <property type="entry name" value="PBP1_iGluR_Kainate"/>
    <property type="match status" value="1"/>
</dbReference>
<dbReference type="Pfam" id="PF10613">
    <property type="entry name" value="Lig_chan-Glu_bd"/>
    <property type="match status" value="1"/>
</dbReference>
<evidence type="ECO:0000259" key="21">
    <source>
        <dbReference type="SMART" id="SM00079"/>
    </source>
</evidence>
<sequence>MPFTDEEVAFKFAMNEINKNVTLLAGSTLISDIQQIKVNDSYEASRAACFQLTLGVAAIVGPSSPRSSPTVQSLCTALTVPNIQTTWNPDQVEDRYSVNLYPDAQMLSQAILDMVNYYGWTRVSLLYDSDDALLRLQELLKSPARTKMELKIRKLRRGDGEGVLKDCKLDGSNKIIIDVSYEKLPRVLHKALQLGMMTHFYHYIVTSLDLGTIDLENYRHGDVNLTAFRLVDNKNPRVQEVLRDWTRVRESSNVISGTIKDGLTTSVALMFDAIYVLVAGLEGSDVGQEISLSKLSCDNRKAWLYGHTVLNYLKIAELQDGLSGRIKFDSNGQRTKFTLDVMELREAGLTKIGTWSAGERQALNITDRSLSGSNVTNSLRNKTLIVTTILEKPYVMQRRSDEELLGNDRFEGFCIDLLNEIAAILGFKYEIYLVPDGQYGAPMEDGEWSGMVKELIDQRADLAVAPLTISFIREQVIDFSKPFMNVGVTIMYRVPTRTNPGVFSFLNPLSYDIWLYILLSYLAVSGVLFVLARFSPYEWYNPHPCNPNSEYLENQFTLLNSMWFSIGAFMQQGSEIMPRALSTRLVSGAWWFFTLIMISSYTANLAAFLTVERMESPIESSDDLAKQTKIKYGTLDFGATQTFFKNSKIPTYEKMWAFMSSQEPSVFTKSTEEGIDRVLNENYAFLLESAMNEYFTHRNCNLTRVGGLLDSKGYGIGTPEGTVTSRVWGGLLDSKGYGIGTPEGPPGVLPWYYSRPSEYFTHRNCNLTRVGGLLDSKGYGIGTPEGTVISPAWGDCWTPRATASARLKVRHSANNSRVLWRNDRVLNENYAFLLESAMNEYFTHRNCNLTRVGGLLDSKGYGIGTPEGSPIRDKITIAILQLQEAGQIQMLYNKWWVNMGQCSNDDNKEASALGVANVGGIFIVLIAGLVVGILVAIIEFIWKSRSTQERDKQHMQNLSDVFKGSLSMAPSPNFVLPTNTNIIPRLKTQKNDYDDYCLKQ</sequence>
<dbReference type="GO" id="GO:0015276">
    <property type="term" value="F:ligand-gated monoatomic ion channel activity"/>
    <property type="evidence" value="ECO:0007669"/>
    <property type="project" value="InterPro"/>
</dbReference>
<dbReference type="InterPro" id="IPR001508">
    <property type="entry name" value="Iono_Glu_rcpt_met"/>
</dbReference>
<keyword evidence="9" id="KW-0675">Receptor</keyword>
<evidence type="ECO:0000256" key="17">
    <source>
        <dbReference type="PIRSR" id="PIRSR601508-1"/>
    </source>
</evidence>
<protein>
    <submittedName>
        <fullName evidence="23">GRIK2 protein</fullName>
    </submittedName>
</protein>
<feature type="binding site" evidence="17">
    <location>
        <position position="473"/>
    </location>
    <ligand>
        <name>L-glutamate</name>
        <dbReference type="ChEBI" id="CHEBI:29985"/>
    </ligand>
</feature>
<evidence type="ECO:0000313" key="24">
    <source>
        <dbReference type="Proteomes" id="UP000838412"/>
    </source>
</evidence>
<feature type="site" description="Crucial to convey clamshell closure to channel opening" evidence="18">
    <location>
        <position position="618"/>
    </location>
</feature>
<evidence type="ECO:0000256" key="3">
    <source>
        <dbReference type="ARBA" id="ARBA00022692"/>
    </source>
</evidence>
<dbReference type="Pfam" id="PF01094">
    <property type="entry name" value="ANF_receptor"/>
    <property type="match status" value="1"/>
</dbReference>
<dbReference type="SMART" id="SM00079">
    <property type="entry name" value="PBPe"/>
    <property type="match status" value="1"/>
</dbReference>
<dbReference type="SUPFAM" id="SSF53850">
    <property type="entry name" value="Periplasmic binding protein-like II"/>
    <property type="match status" value="2"/>
</dbReference>
<dbReference type="AlphaFoldDB" id="A0A8J9VXF7"/>
<dbReference type="InterPro" id="IPR019594">
    <property type="entry name" value="Glu/Gly-bd"/>
</dbReference>
<evidence type="ECO:0000313" key="23">
    <source>
        <dbReference type="EMBL" id="CAH1226191.1"/>
    </source>
</evidence>
<name>A0A8J9VXF7_BRALA</name>
<keyword evidence="14" id="KW-0407">Ion channel</keyword>